<dbReference type="Pfam" id="PF23070">
    <property type="entry name" value="DUF7043"/>
    <property type="match status" value="1"/>
</dbReference>
<feature type="domain" description="DUF7045" evidence="3">
    <location>
        <begin position="181"/>
        <end position="220"/>
    </location>
</feature>
<feature type="domain" description="DUF7043" evidence="2">
    <location>
        <begin position="125"/>
        <end position="169"/>
    </location>
</feature>
<dbReference type="PANTHER" id="PTHR22255">
    <property type="entry name" value="LP06548P"/>
    <property type="match status" value="1"/>
</dbReference>
<protein>
    <submittedName>
        <fullName evidence="5">Sema domain-containing protein</fullName>
    </submittedName>
</protein>
<evidence type="ECO:0000313" key="4">
    <source>
        <dbReference type="Proteomes" id="UP000036681"/>
    </source>
</evidence>
<keyword evidence="4" id="KW-1185">Reference proteome</keyword>
<dbReference type="PANTHER" id="PTHR22255:SF4">
    <property type="entry name" value="CATION-INDEPENDENT MANNOSE-6-PHOSPHATE RECEPTOR"/>
    <property type="match status" value="1"/>
</dbReference>
<evidence type="ECO:0000313" key="5">
    <source>
        <dbReference type="WBParaSite" id="ALUE_0001414601-mRNA-1"/>
    </source>
</evidence>
<dbReference type="InterPro" id="IPR055473">
    <property type="entry name" value="DUF7045"/>
</dbReference>
<evidence type="ECO:0000259" key="1">
    <source>
        <dbReference type="Pfam" id="PF23069"/>
    </source>
</evidence>
<accession>A0A0M3I9J9</accession>
<feature type="domain" description="DUF7042" evidence="1">
    <location>
        <begin position="2"/>
        <end position="57"/>
    </location>
</feature>
<reference evidence="5" key="1">
    <citation type="submission" date="2017-02" db="UniProtKB">
        <authorList>
            <consortium name="WormBaseParasite"/>
        </authorList>
    </citation>
    <scope>IDENTIFICATION</scope>
</reference>
<sequence length="325" mass="37052">MNLSCIGSWTGRGKESYIAVEDEDSKQVKCGVLLQSSPAETTLYLSKDASCNSLSPNGAKVAENGFKANTNLLQLPKNRFLIQHEIRNPYQRYRIALQSMDNELAYSPNPNGFILYHIEFQIGDFIGFHCLWFRSRSDSLVEFKTTDRHDDDDGKLCSDEKAFDFSPWTAIVAKRPDAVACGFEGTYVTPKHHRDTDCYSLSIDCTRKHIMKHVAIHVSDRGQNKAICLSTLIDCTRKHIMKVTAFSCETDAIFETRRYTCLGSWTEQGYLFVYTERAYEKANVCFVTREHKGLLYMSTSGAHCERNYNFTLNSDKTIVLEKESK</sequence>
<evidence type="ECO:0000259" key="2">
    <source>
        <dbReference type="Pfam" id="PF23070"/>
    </source>
</evidence>
<name>A0A0M3I9J9_ASCLU</name>
<evidence type="ECO:0000259" key="3">
    <source>
        <dbReference type="Pfam" id="PF23073"/>
    </source>
</evidence>
<dbReference type="Pfam" id="PF23073">
    <property type="entry name" value="DUF7045"/>
    <property type="match status" value="2"/>
</dbReference>
<organism evidence="4 5">
    <name type="scientific">Ascaris lumbricoides</name>
    <name type="common">Giant roundworm</name>
    <dbReference type="NCBI Taxonomy" id="6252"/>
    <lineage>
        <taxon>Eukaryota</taxon>
        <taxon>Metazoa</taxon>
        <taxon>Ecdysozoa</taxon>
        <taxon>Nematoda</taxon>
        <taxon>Chromadorea</taxon>
        <taxon>Rhabditida</taxon>
        <taxon>Spirurina</taxon>
        <taxon>Ascaridomorpha</taxon>
        <taxon>Ascaridoidea</taxon>
        <taxon>Ascarididae</taxon>
        <taxon>Ascaris</taxon>
    </lineage>
</organism>
<dbReference type="InterPro" id="IPR055471">
    <property type="entry name" value="DUF7043"/>
</dbReference>
<dbReference type="AlphaFoldDB" id="A0A0M3I9J9"/>
<proteinExistence type="predicted"/>
<dbReference type="Pfam" id="PF23069">
    <property type="entry name" value="DUF7042"/>
    <property type="match status" value="1"/>
</dbReference>
<dbReference type="WBParaSite" id="ALUE_0001414601-mRNA-1">
    <property type="protein sequence ID" value="ALUE_0001414601-mRNA-1"/>
    <property type="gene ID" value="ALUE_0001414601"/>
</dbReference>
<dbReference type="Proteomes" id="UP000036681">
    <property type="component" value="Unplaced"/>
</dbReference>
<feature type="domain" description="DUF7045" evidence="3">
    <location>
        <begin position="224"/>
        <end position="310"/>
    </location>
</feature>
<dbReference type="InterPro" id="IPR055470">
    <property type="entry name" value="DUF7042"/>
</dbReference>